<keyword evidence="9" id="KW-0812">Transmembrane</keyword>
<dbReference type="EMBL" id="JAGEMK010000008">
    <property type="protein sequence ID" value="MBO1752847.1"/>
    <property type="molecule type" value="Genomic_DNA"/>
</dbReference>
<keyword evidence="9" id="KW-1133">Transmembrane helix</keyword>
<feature type="domain" description="Signal transduction histidine kinase subgroup 3 dimerisation and phosphoacceptor" evidence="10">
    <location>
        <begin position="185"/>
        <end position="246"/>
    </location>
</feature>
<dbReference type="CDD" id="cd16917">
    <property type="entry name" value="HATPase_UhpB-NarQ-NarX-like"/>
    <property type="match status" value="1"/>
</dbReference>
<proteinExistence type="predicted"/>
<dbReference type="EC" id="2.7.13.3" evidence="2"/>
<evidence type="ECO:0000313" key="11">
    <source>
        <dbReference type="EMBL" id="MBO1752847.1"/>
    </source>
</evidence>
<comment type="caution">
    <text evidence="11">The sequence shown here is derived from an EMBL/GenBank/DDBJ whole genome shotgun (WGS) entry which is preliminary data.</text>
</comment>
<name>A0A939LQH2_9CELL</name>
<dbReference type="PANTHER" id="PTHR24421">
    <property type="entry name" value="NITRATE/NITRITE SENSOR PROTEIN NARX-RELATED"/>
    <property type="match status" value="1"/>
</dbReference>
<protein>
    <recommendedName>
        <fullName evidence="2">histidine kinase</fullName>
        <ecNumber evidence="2">2.7.13.3</ecNumber>
    </recommendedName>
</protein>
<dbReference type="GO" id="GO:0000155">
    <property type="term" value="F:phosphorelay sensor kinase activity"/>
    <property type="evidence" value="ECO:0007669"/>
    <property type="project" value="InterPro"/>
</dbReference>
<keyword evidence="6" id="KW-0418">Kinase</keyword>
<dbReference type="AlphaFoldDB" id="A0A939LQH2"/>
<evidence type="ECO:0000256" key="7">
    <source>
        <dbReference type="ARBA" id="ARBA00022840"/>
    </source>
</evidence>
<sequence length="389" mass="40090">MSDRGKTWTRVVVAAHLVLGPASVLVVVALAQIGSSASVVALVAVAATGLHVALACARRRIGPAMLLASTSMAVLALVPMPGWSTGVLMPSAVCFLLVSWRATLVAPDPWPRAVLVVGIGGVVLAEGVAAVRMDDSAPAGLQLVEAGLLLAVVVGTWSAAQRTRIRRERAEELERDRLVAARLAERASIRRDLHDVIGHSLALMVAQAEAARVGARDDAVRDSIGQVAETGRHALAGLRAMLRVLDAEPSGTALVPSLEGLPALVRAAVTPLHDVTLRVEGAPVVLAPDAEVALVRVAQEGISNALRHLEVPLAVEVRLTWSATGATLAVHDDGGAGVRAAGDAGSGLIGLAERVAAAGGQLEIDRDRDGWLVRATVPSLADGPREAVT</sequence>
<dbReference type="InterPro" id="IPR036890">
    <property type="entry name" value="HATPase_C_sf"/>
</dbReference>
<dbReference type="SUPFAM" id="SSF55874">
    <property type="entry name" value="ATPase domain of HSP90 chaperone/DNA topoisomerase II/histidine kinase"/>
    <property type="match status" value="1"/>
</dbReference>
<dbReference type="GO" id="GO:0046983">
    <property type="term" value="F:protein dimerization activity"/>
    <property type="evidence" value="ECO:0007669"/>
    <property type="project" value="InterPro"/>
</dbReference>
<feature type="transmembrane region" description="Helical" evidence="9">
    <location>
        <begin position="139"/>
        <end position="160"/>
    </location>
</feature>
<evidence type="ECO:0000259" key="10">
    <source>
        <dbReference type="Pfam" id="PF07730"/>
    </source>
</evidence>
<reference evidence="11" key="1">
    <citation type="submission" date="2021-03" db="EMBL/GenBank/DDBJ databases">
        <title>Actinotalea soli sp. nov., isolated from soil.</title>
        <authorList>
            <person name="Ping W."/>
            <person name="Zhang J."/>
        </authorList>
    </citation>
    <scope>NUCLEOTIDE SEQUENCE</scope>
    <source>
        <strain evidence="11">BY-33</strain>
    </source>
</reference>
<keyword evidence="7" id="KW-0067">ATP-binding</keyword>
<dbReference type="InterPro" id="IPR050482">
    <property type="entry name" value="Sensor_HK_TwoCompSys"/>
</dbReference>
<feature type="transmembrane region" description="Helical" evidence="9">
    <location>
        <begin position="39"/>
        <end position="57"/>
    </location>
</feature>
<feature type="transmembrane region" description="Helical" evidence="9">
    <location>
        <begin position="113"/>
        <end position="133"/>
    </location>
</feature>
<dbReference type="InterPro" id="IPR011712">
    <property type="entry name" value="Sig_transdc_His_kin_sub3_dim/P"/>
</dbReference>
<keyword evidence="5" id="KW-0547">Nucleotide-binding</keyword>
<keyword evidence="9" id="KW-0472">Membrane</keyword>
<evidence type="ECO:0000313" key="12">
    <source>
        <dbReference type="Proteomes" id="UP000664209"/>
    </source>
</evidence>
<evidence type="ECO:0000256" key="2">
    <source>
        <dbReference type="ARBA" id="ARBA00012438"/>
    </source>
</evidence>
<evidence type="ECO:0000256" key="5">
    <source>
        <dbReference type="ARBA" id="ARBA00022741"/>
    </source>
</evidence>
<organism evidence="11 12">
    <name type="scientific">Actinotalea soli</name>
    <dbReference type="NCBI Taxonomy" id="2819234"/>
    <lineage>
        <taxon>Bacteria</taxon>
        <taxon>Bacillati</taxon>
        <taxon>Actinomycetota</taxon>
        <taxon>Actinomycetes</taxon>
        <taxon>Micrococcales</taxon>
        <taxon>Cellulomonadaceae</taxon>
        <taxon>Actinotalea</taxon>
    </lineage>
</organism>
<feature type="transmembrane region" description="Helical" evidence="9">
    <location>
        <begin position="12"/>
        <end position="33"/>
    </location>
</feature>
<evidence type="ECO:0000256" key="6">
    <source>
        <dbReference type="ARBA" id="ARBA00022777"/>
    </source>
</evidence>
<feature type="transmembrane region" description="Helical" evidence="9">
    <location>
        <begin position="64"/>
        <end position="81"/>
    </location>
</feature>
<dbReference type="Proteomes" id="UP000664209">
    <property type="component" value="Unassembled WGS sequence"/>
</dbReference>
<keyword evidence="4" id="KW-0808">Transferase</keyword>
<keyword evidence="3" id="KW-0597">Phosphoprotein</keyword>
<evidence type="ECO:0000256" key="3">
    <source>
        <dbReference type="ARBA" id="ARBA00022553"/>
    </source>
</evidence>
<dbReference type="Pfam" id="PF07730">
    <property type="entry name" value="HisKA_3"/>
    <property type="match status" value="1"/>
</dbReference>
<evidence type="ECO:0000256" key="8">
    <source>
        <dbReference type="ARBA" id="ARBA00023012"/>
    </source>
</evidence>
<evidence type="ECO:0000256" key="4">
    <source>
        <dbReference type="ARBA" id="ARBA00022679"/>
    </source>
</evidence>
<evidence type="ECO:0000256" key="1">
    <source>
        <dbReference type="ARBA" id="ARBA00000085"/>
    </source>
</evidence>
<dbReference type="GO" id="GO:0016020">
    <property type="term" value="C:membrane"/>
    <property type="evidence" value="ECO:0007669"/>
    <property type="project" value="InterPro"/>
</dbReference>
<comment type="catalytic activity">
    <reaction evidence="1">
        <text>ATP + protein L-histidine = ADP + protein N-phospho-L-histidine.</text>
        <dbReference type="EC" id="2.7.13.3"/>
    </reaction>
</comment>
<dbReference type="RefSeq" id="WP_208056539.1">
    <property type="nucleotide sequence ID" value="NZ_JAGEMK010000008.1"/>
</dbReference>
<dbReference type="PANTHER" id="PTHR24421:SF10">
    <property type="entry name" value="NITRATE_NITRITE SENSOR PROTEIN NARQ"/>
    <property type="match status" value="1"/>
</dbReference>
<gene>
    <name evidence="11" type="ORF">J4G33_13620</name>
</gene>
<keyword evidence="12" id="KW-1185">Reference proteome</keyword>
<accession>A0A939LQH2</accession>
<dbReference type="Gene3D" id="3.30.565.10">
    <property type="entry name" value="Histidine kinase-like ATPase, C-terminal domain"/>
    <property type="match status" value="1"/>
</dbReference>
<keyword evidence="8" id="KW-0902">Two-component regulatory system</keyword>
<evidence type="ECO:0000256" key="9">
    <source>
        <dbReference type="SAM" id="Phobius"/>
    </source>
</evidence>
<dbReference type="GO" id="GO:0005524">
    <property type="term" value="F:ATP binding"/>
    <property type="evidence" value="ECO:0007669"/>
    <property type="project" value="UniProtKB-KW"/>
</dbReference>
<dbReference type="Gene3D" id="1.20.5.1930">
    <property type="match status" value="1"/>
</dbReference>